<organism evidence="1 2">
    <name type="scientific">Haematococcus lacustris</name>
    <name type="common">Green alga</name>
    <name type="synonym">Haematococcus pluvialis</name>
    <dbReference type="NCBI Taxonomy" id="44745"/>
    <lineage>
        <taxon>Eukaryota</taxon>
        <taxon>Viridiplantae</taxon>
        <taxon>Chlorophyta</taxon>
        <taxon>core chlorophytes</taxon>
        <taxon>Chlorophyceae</taxon>
        <taxon>CS clade</taxon>
        <taxon>Chlamydomonadales</taxon>
        <taxon>Haematococcaceae</taxon>
        <taxon>Haematococcus</taxon>
    </lineage>
</organism>
<feature type="non-terminal residue" evidence="1">
    <location>
        <position position="1"/>
    </location>
</feature>
<proteinExistence type="predicted"/>
<dbReference type="EMBL" id="BLLF01000423">
    <property type="protein sequence ID" value="GFH11666.1"/>
    <property type="molecule type" value="Genomic_DNA"/>
</dbReference>
<sequence length="32" mass="3705">MQVVDMLQLHQRFDYETPLAAADPAFSTDWAH</sequence>
<evidence type="ECO:0000313" key="2">
    <source>
        <dbReference type="Proteomes" id="UP000485058"/>
    </source>
</evidence>
<comment type="caution">
    <text evidence="1">The sequence shown here is derived from an EMBL/GenBank/DDBJ whole genome shotgun (WGS) entry which is preliminary data.</text>
</comment>
<gene>
    <name evidence="1" type="ORF">HaLaN_07201</name>
</gene>
<keyword evidence="2" id="KW-1185">Reference proteome</keyword>
<accession>A0A699YXD2</accession>
<dbReference type="AlphaFoldDB" id="A0A699YXD2"/>
<reference evidence="1 2" key="1">
    <citation type="submission" date="2020-02" db="EMBL/GenBank/DDBJ databases">
        <title>Draft genome sequence of Haematococcus lacustris strain NIES-144.</title>
        <authorList>
            <person name="Morimoto D."/>
            <person name="Nakagawa S."/>
            <person name="Yoshida T."/>
            <person name="Sawayama S."/>
        </authorList>
    </citation>
    <scope>NUCLEOTIDE SEQUENCE [LARGE SCALE GENOMIC DNA]</scope>
    <source>
        <strain evidence="1 2">NIES-144</strain>
    </source>
</reference>
<name>A0A699YXD2_HAELA</name>
<dbReference type="Proteomes" id="UP000485058">
    <property type="component" value="Unassembled WGS sequence"/>
</dbReference>
<evidence type="ECO:0000313" key="1">
    <source>
        <dbReference type="EMBL" id="GFH11666.1"/>
    </source>
</evidence>
<protein>
    <submittedName>
        <fullName evidence="1">Uncharacterized protein</fullName>
    </submittedName>
</protein>